<keyword evidence="11" id="KW-1185">Reference proteome</keyword>
<keyword evidence="6" id="KW-0137">Centromere</keyword>
<keyword evidence="3" id="KW-0158">Chromosome</keyword>
<dbReference type="PANTHER" id="PTHR48122">
    <property type="entry name" value="CENTROMERE PROTEIN H"/>
    <property type="match status" value="1"/>
</dbReference>
<dbReference type="GO" id="GO:0000776">
    <property type="term" value="C:kinetochore"/>
    <property type="evidence" value="ECO:0007669"/>
    <property type="project" value="UniProtKB-KW"/>
</dbReference>
<dbReference type="Ensembl" id="ENSCPIT00010019789.1">
    <property type="protein sequence ID" value="ENSCPIP00010016623.1"/>
    <property type="gene ID" value="ENSCPIG00010013281.1"/>
</dbReference>
<dbReference type="GO" id="GO:0007052">
    <property type="term" value="P:mitotic spindle organization"/>
    <property type="evidence" value="ECO:0007669"/>
    <property type="project" value="TreeGrafter"/>
</dbReference>
<dbReference type="InterPro" id="IPR040034">
    <property type="entry name" value="CENP-H"/>
</dbReference>
<evidence type="ECO:0000256" key="7">
    <source>
        <dbReference type="ARBA" id="ARBA00025735"/>
    </source>
</evidence>
<evidence type="ECO:0000313" key="11">
    <source>
        <dbReference type="Proteomes" id="UP000694543"/>
    </source>
</evidence>
<evidence type="ECO:0000256" key="5">
    <source>
        <dbReference type="ARBA" id="ARBA00023242"/>
    </source>
</evidence>
<dbReference type="GO" id="GO:0005634">
    <property type="term" value="C:nucleus"/>
    <property type="evidence" value="ECO:0007669"/>
    <property type="project" value="UniProtKB-SubCell"/>
</dbReference>
<accession>A0A8C3LXG4</accession>
<reference evidence="10" key="1">
    <citation type="submission" date="2025-08" db="UniProtKB">
        <authorList>
            <consortium name="Ensembl"/>
        </authorList>
    </citation>
    <scope>IDENTIFICATION</scope>
</reference>
<dbReference type="InterPro" id="IPR008426">
    <property type="entry name" value="CENP-H_C"/>
</dbReference>
<evidence type="ECO:0000256" key="4">
    <source>
        <dbReference type="ARBA" id="ARBA00022838"/>
    </source>
</evidence>
<evidence type="ECO:0000256" key="1">
    <source>
        <dbReference type="ARBA" id="ARBA00004123"/>
    </source>
</evidence>
<feature type="domain" description="Centromere protein H C-terminal" evidence="9">
    <location>
        <begin position="39"/>
        <end position="198"/>
    </location>
</feature>
<reference evidence="10" key="2">
    <citation type="submission" date="2025-09" db="UniProtKB">
        <authorList>
            <consortium name="Ensembl"/>
        </authorList>
    </citation>
    <scope>IDENTIFICATION</scope>
</reference>
<dbReference type="GO" id="GO:0007059">
    <property type="term" value="P:chromosome segregation"/>
    <property type="evidence" value="ECO:0007669"/>
    <property type="project" value="TreeGrafter"/>
</dbReference>
<dbReference type="AlphaFoldDB" id="A0A8C3LXG4"/>
<evidence type="ECO:0000256" key="6">
    <source>
        <dbReference type="ARBA" id="ARBA00023328"/>
    </source>
</evidence>
<dbReference type="GO" id="GO:0043515">
    <property type="term" value="F:kinetochore binding"/>
    <property type="evidence" value="ECO:0007669"/>
    <property type="project" value="TreeGrafter"/>
</dbReference>
<feature type="region of interest" description="Disordered" evidence="8">
    <location>
        <begin position="1"/>
        <end position="29"/>
    </location>
</feature>
<sequence>MEFSTACPRSKPPPPPGFAPPPSEDEECGNGMELNFIESAKESLEEVGKVKTAFESKALVLQRIQLMDALRKKVKQNDGCTRLIMETMKDIIKLNWEVFQAHQQARVIRENLNDIRRKRYFLKQAEEEKVLQIFTRKRKKKEVARMKMTEKLKLLHRNAQHERKVIMLIQNILQNIIVGCRINWAEDPSLKAIILQLEKEISIQNLL</sequence>
<evidence type="ECO:0000256" key="2">
    <source>
        <dbReference type="ARBA" id="ARBA00004629"/>
    </source>
</evidence>
<evidence type="ECO:0000259" key="9">
    <source>
        <dbReference type="Pfam" id="PF05837"/>
    </source>
</evidence>
<evidence type="ECO:0000256" key="8">
    <source>
        <dbReference type="SAM" id="MobiDB-lite"/>
    </source>
</evidence>
<dbReference type="Proteomes" id="UP000694543">
    <property type="component" value="Unplaced"/>
</dbReference>
<organism evidence="10 11">
    <name type="scientific">Chrysolophus pictus</name>
    <name type="common">Golden pheasant</name>
    <name type="synonym">Phasianus pictus</name>
    <dbReference type="NCBI Taxonomy" id="9089"/>
    <lineage>
        <taxon>Eukaryota</taxon>
        <taxon>Metazoa</taxon>
        <taxon>Chordata</taxon>
        <taxon>Craniata</taxon>
        <taxon>Vertebrata</taxon>
        <taxon>Euteleostomi</taxon>
        <taxon>Archelosauria</taxon>
        <taxon>Archosauria</taxon>
        <taxon>Dinosauria</taxon>
        <taxon>Saurischia</taxon>
        <taxon>Theropoda</taxon>
        <taxon>Coelurosauria</taxon>
        <taxon>Aves</taxon>
        <taxon>Neognathae</taxon>
        <taxon>Galloanserae</taxon>
        <taxon>Galliformes</taxon>
        <taxon>Phasianidae</taxon>
        <taxon>Phasianinae</taxon>
        <taxon>Chrysolophus</taxon>
    </lineage>
</organism>
<keyword evidence="5" id="KW-0539">Nucleus</keyword>
<comment type="similarity">
    <text evidence="7">Belongs to the CENP-H/MCM16 family.</text>
</comment>
<keyword evidence="4" id="KW-0995">Kinetochore</keyword>
<comment type="subcellular location">
    <subcellularLocation>
        <location evidence="2">Chromosome</location>
        <location evidence="2">Centromere</location>
        <location evidence="2">Kinetochore</location>
    </subcellularLocation>
    <subcellularLocation>
        <location evidence="1">Nucleus</location>
    </subcellularLocation>
</comment>
<name>A0A8C3LXG4_CHRPC</name>
<dbReference type="GO" id="GO:0051382">
    <property type="term" value="P:kinetochore assembly"/>
    <property type="evidence" value="ECO:0007669"/>
    <property type="project" value="InterPro"/>
</dbReference>
<evidence type="ECO:0000256" key="3">
    <source>
        <dbReference type="ARBA" id="ARBA00022454"/>
    </source>
</evidence>
<proteinExistence type="inferred from homology"/>
<feature type="compositionally biased region" description="Pro residues" evidence="8">
    <location>
        <begin position="10"/>
        <end position="22"/>
    </location>
</feature>
<dbReference type="Pfam" id="PF05837">
    <property type="entry name" value="CENP-H"/>
    <property type="match status" value="1"/>
</dbReference>
<protein>
    <submittedName>
        <fullName evidence="10">Centromere protein H</fullName>
    </submittedName>
</protein>
<dbReference type="PANTHER" id="PTHR48122:SF1">
    <property type="entry name" value="CENTROMERE PROTEIN H"/>
    <property type="match status" value="1"/>
</dbReference>
<evidence type="ECO:0000313" key="10">
    <source>
        <dbReference type="Ensembl" id="ENSCPIP00010016623.1"/>
    </source>
</evidence>